<sequence length="149" mass="15923">MIVRKDNLHLLFEGGDGYECGPVLVAVLEGEGDLAGLAEAFTEAFDLPRRADDTQELSWREVRAGHERLATAGLGVRPDAFGEGHIGSLVVAFADWLVSARGFVRVSPRTWTASTYTDSRESVLPVASDGASFAALHEGPSALPLRGED</sequence>
<reference evidence="1" key="1">
    <citation type="submission" date="2023-07" db="EMBL/GenBank/DDBJ databases">
        <title>Sorghum-associated microbial communities from plants grown in Nebraska, USA.</title>
        <authorList>
            <person name="Schachtman D."/>
        </authorList>
    </citation>
    <scope>NUCLEOTIDE SEQUENCE</scope>
    <source>
        <strain evidence="1">BE330</strain>
    </source>
</reference>
<dbReference type="Proteomes" id="UP001185331">
    <property type="component" value="Unassembled WGS sequence"/>
</dbReference>
<name>A0AAE3XBM5_9DEIO</name>
<comment type="caution">
    <text evidence="1">The sequence shown here is derived from an EMBL/GenBank/DDBJ whole genome shotgun (WGS) entry which is preliminary data.</text>
</comment>
<organism evidence="1 2">
    <name type="scientific">Deinococcus soli</name>
    <name type="common">ex Cha et al. 2016</name>
    <dbReference type="NCBI Taxonomy" id="1309411"/>
    <lineage>
        <taxon>Bacteria</taxon>
        <taxon>Thermotogati</taxon>
        <taxon>Deinococcota</taxon>
        <taxon>Deinococci</taxon>
        <taxon>Deinococcales</taxon>
        <taxon>Deinococcaceae</taxon>
        <taxon>Deinococcus</taxon>
    </lineage>
</organism>
<gene>
    <name evidence="1" type="ORF">J2Y00_001869</name>
</gene>
<dbReference type="EMBL" id="JAVDQK010000004">
    <property type="protein sequence ID" value="MDR6218306.1"/>
    <property type="molecule type" value="Genomic_DNA"/>
</dbReference>
<dbReference type="AlphaFoldDB" id="A0AAE3XBM5"/>
<accession>A0AAE3XBM5</accession>
<evidence type="ECO:0000313" key="1">
    <source>
        <dbReference type="EMBL" id="MDR6218306.1"/>
    </source>
</evidence>
<proteinExistence type="predicted"/>
<dbReference type="RefSeq" id="WP_309854676.1">
    <property type="nucleotide sequence ID" value="NZ_JAVDQJ010000005.1"/>
</dbReference>
<protein>
    <submittedName>
        <fullName evidence="1">Uncharacterized protein</fullName>
    </submittedName>
</protein>
<evidence type="ECO:0000313" key="2">
    <source>
        <dbReference type="Proteomes" id="UP001185331"/>
    </source>
</evidence>